<feature type="domain" description="HTH gntR-type" evidence="6">
    <location>
        <begin position="15"/>
        <end position="83"/>
    </location>
</feature>
<dbReference type="Proteomes" id="UP000829494">
    <property type="component" value="Chromosome"/>
</dbReference>
<dbReference type="InterPro" id="IPR015421">
    <property type="entry name" value="PyrdxlP-dep_Trfase_major"/>
</dbReference>
<organism evidence="7 8">
    <name type="scientific">Streptomyces rimosus subsp. rimosus</name>
    <dbReference type="NCBI Taxonomy" id="132474"/>
    <lineage>
        <taxon>Bacteria</taxon>
        <taxon>Bacillati</taxon>
        <taxon>Actinomycetota</taxon>
        <taxon>Actinomycetes</taxon>
        <taxon>Kitasatosporales</taxon>
        <taxon>Streptomycetaceae</taxon>
        <taxon>Streptomyces</taxon>
    </lineage>
</organism>
<accession>A0ABY3YWU9</accession>
<keyword evidence="5" id="KW-0804">Transcription</keyword>
<evidence type="ECO:0000313" key="8">
    <source>
        <dbReference type="Proteomes" id="UP000829494"/>
    </source>
</evidence>
<name>A0ABY3YWU9_STRRM</name>
<dbReference type="SMART" id="SM00345">
    <property type="entry name" value="HTH_GNTR"/>
    <property type="match status" value="1"/>
</dbReference>
<dbReference type="InterPro" id="IPR015424">
    <property type="entry name" value="PyrdxlP-dep_Trfase"/>
</dbReference>
<dbReference type="EMBL" id="CP094298">
    <property type="protein sequence ID" value="UNZ02428.1"/>
    <property type="molecule type" value="Genomic_DNA"/>
</dbReference>
<dbReference type="InterPro" id="IPR036388">
    <property type="entry name" value="WH-like_DNA-bd_sf"/>
</dbReference>
<evidence type="ECO:0000313" key="7">
    <source>
        <dbReference type="EMBL" id="UNZ02428.1"/>
    </source>
</evidence>
<protein>
    <submittedName>
        <fullName evidence="7">HTH-type transcriptional regulatory protein GabR</fullName>
    </submittedName>
</protein>
<evidence type="ECO:0000256" key="4">
    <source>
        <dbReference type="ARBA" id="ARBA00023125"/>
    </source>
</evidence>
<evidence type="ECO:0000256" key="5">
    <source>
        <dbReference type="ARBA" id="ARBA00023163"/>
    </source>
</evidence>
<keyword evidence="8" id="KW-1185">Reference proteome</keyword>
<dbReference type="InterPro" id="IPR000524">
    <property type="entry name" value="Tscrpt_reg_HTH_GntR"/>
</dbReference>
<dbReference type="PROSITE" id="PS50949">
    <property type="entry name" value="HTH_GNTR"/>
    <property type="match status" value="1"/>
</dbReference>
<dbReference type="Gene3D" id="3.40.640.10">
    <property type="entry name" value="Type I PLP-dependent aspartate aminotransferase-like (Major domain)"/>
    <property type="match status" value="1"/>
</dbReference>
<dbReference type="InterPro" id="IPR004839">
    <property type="entry name" value="Aminotransferase_I/II_large"/>
</dbReference>
<evidence type="ECO:0000259" key="6">
    <source>
        <dbReference type="PROSITE" id="PS50949"/>
    </source>
</evidence>
<dbReference type="CDD" id="cd00609">
    <property type="entry name" value="AAT_like"/>
    <property type="match status" value="1"/>
</dbReference>
<evidence type="ECO:0000256" key="2">
    <source>
        <dbReference type="ARBA" id="ARBA00022898"/>
    </source>
</evidence>
<dbReference type="InterPro" id="IPR051446">
    <property type="entry name" value="HTH_trans_reg/aminotransferase"/>
</dbReference>
<sequence length="475" mass="50757">MTWNTLIDVSRDSGLPLTAQIQESLKQEITGGALHPGTRLPSSRQLAEDLGVSRSVVVEAYGQLIAEGYLEALQGSGTRVAAGLPGAGSEGPTLLDGAGRAPSVRWDLRAGSVSGGFPQREWLAAYQRVVQRTDRHDVGYPPASGVPALRGELARYLGRVRGVHTTAGAVMVVSGFAQALGLVCAALPRLGIGELGVEEPCHPQQRQFVAEAGIVPRPVPVDAHGIDVDALSRTGVRAVLVTPAHQFPTGVTLSPQRREALVRWAQDVDGWIVEDDYDGDLWLAHGARPAALQRQAPDRVLYAGTASKSLAPGLRLGWLALPAPLRGLLARVRSQRDLGCEVFTQLAYAELLSTGVFDRHLRRQRARLRARRDTLERALRTFLPDGRITGSAAGLHAYVLLPHRTDEAALTALASQRSVLVRGGRYCHDRPWQARPALVLGYAAVPRSGLTEALGEIGAAYAELTGGARSPARCA</sequence>
<proteinExistence type="inferred from homology"/>
<evidence type="ECO:0000256" key="1">
    <source>
        <dbReference type="ARBA" id="ARBA00005384"/>
    </source>
</evidence>
<dbReference type="Gene3D" id="1.10.10.10">
    <property type="entry name" value="Winged helix-like DNA-binding domain superfamily/Winged helix DNA-binding domain"/>
    <property type="match status" value="1"/>
</dbReference>
<dbReference type="PANTHER" id="PTHR46577">
    <property type="entry name" value="HTH-TYPE TRANSCRIPTIONAL REGULATORY PROTEIN GABR"/>
    <property type="match status" value="1"/>
</dbReference>
<dbReference type="PANTHER" id="PTHR46577:SF1">
    <property type="entry name" value="HTH-TYPE TRANSCRIPTIONAL REGULATORY PROTEIN GABR"/>
    <property type="match status" value="1"/>
</dbReference>
<comment type="similarity">
    <text evidence="1">In the C-terminal section; belongs to the class-I pyridoxal-phosphate-dependent aminotransferase family.</text>
</comment>
<dbReference type="PRINTS" id="PR00035">
    <property type="entry name" value="HTHGNTR"/>
</dbReference>
<dbReference type="Pfam" id="PF00392">
    <property type="entry name" value="GntR"/>
    <property type="match status" value="1"/>
</dbReference>
<keyword evidence="2" id="KW-0663">Pyridoxal phosphate</keyword>
<dbReference type="SUPFAM" id="SSF46785">
    <property type="entry name" value="Winged helix' DNA-binding domain"/>
    <property type="match status" value="1"/>
</dbReference>
<evidence type="ECO:0000256" key="3">
    <source>
        <dbReference type="ARBA" id="ARBA00023015"/>
    </source>
</evidence>
<dbReference type="Pfam" id="PF00155">
    <property type="entry name" value="Aminotran_1_2"/>
    <property type="match status" value="1"/>
</dbReference>
<dbReference type="GeneID" id="66858488"/>
<keyword evidence="4" id="KW-0238">DNA-binding</keyword>
<dbReference type="SUPFAM" id="SSF53383">
    <property type="entry name" value="PLP-dependent transferases"/>
    <property type="match status" value="1"/>
</dbReference>
<reference evidence="7 8" key="1">
    <citation type="submission" date="2022-03" db="EMBL/GenBank/DDBJ databases">
        <title>Complete genome of Streptomyces rimosus ssp. rimosus R7 (=ATCC 10970).</title>
        <authorList>
            <person name="Beganovic S."/>
            <person name="Ruckert C."/>
            <person name="Busche T."/>
            <person name="Kalinowski J."/>
            <person name="Wittmann C."/>
        </authorList>
    </citation>
    <scope>NUCLEOTIDE SEQUENCE [LARGE SCALE GENOMIC DNA]</scope>
    <source>
        <strain evidence="7 8">R7</strain>
    </source>
</reference>
<dbReference type="CDD" id="cd07377">
    <property type="entry name" value="WHTH_GntR"/>
    <property type="match status" value="1"/>
</dbReference>
<dbReference type="RefSeq" id="WP_003985920.1">
    <property type="nucleotide sequence ID" value="NZ_CP043497.1"/>
</dbReference>
<gene>
    <name evidence="7" type="primary">gabR1</name>
    <name evidence="7" type="ORF">SRIMR7_09730</name>
</gene>
<dbReference type="InterPro" id="IPR036390">
    <property type="entry name" value="WH_DNA-bd_sf"/>
</dbReference>
<keyword evidence="3" id="KW-0805">Transcription regulation</keyword>